<evidence type="ECO:0000313" key="3">
    <source>
        <dbReference type="Proteomes" id="UP000326759"/>
    </source>
</evidence>
<evidence type="ECO:0008006" key="4">
    <source>
        <dbReference type="Google" id="ProtNLM"/>
    </source>
</evidence>
<evidence type="ECO:0000313" key="2">
    <source>
        <dbReference type="EMBL" id="KAB7497067.1"/>
    </source>
</evidence>
<name>A0A5N5SST6_9CRUS</name>
<protein>
    <recommendedName>
        <fullName evidence="4">Pentatricopeptide repeat-containing protein 2, mitochondrial</fullName>
    </recommendedName>
</protein>
<proteinExistence type="predicted"/>
<dbReference type="Proteomes" id="UP000326759">
    <property type="component" value="Unassembled WGS sequence"/>
</dbReference>
<feature type="region of interest" description="Disordered" evidence="1">
    <location>
        <begin position="339"/>
        <end position="365"/>
    </location>
</feature>
<dbReference type="OrthoDB" id="6073372at2759"/>
<dbReference type="PANTHER" id="PTHR14700">
    <property type="entry name" value="PENTATRICOPEPTIDE REPEAT-CONTAINING PROTEIN 2, MITOCHONDRIAL"/>
    <property type="match status" value="1"/>
</dbReference>
<dbReference type="GO" id="GO:0005739">
    <property type="term" value="C:mitochondrion"/>
    <property type="evidence" value="ECO:0007669"/>
    <property type="project" value="InterPro"/>
</dbReference>
<dbReference type="PANTHER" id="PTHR14700:SF0">
    <property type="entry name" value="PENTATRICOPEPTIDE REPEAT-CONTAINING PROTEIN 2, MITOCHONDRIAL"/>
    <property type="match status" value="1"/>
</dbReference>
<dbReference type="GO" id="GO:0007005">
    <property type="term" value="P:mitochondrion organization"/>
    <property type="evidence" value="ECO:0007669"/>
    <property type="project" value="TreeGrafter"/>
</dbReference>
<organism evidence="2 3">
    <name type="scientific">Armadillidium nasatum</name>
    <dbReference type="NCBI Taxonomy" id="96803"/>
    <lineage>
        <taxon>Eukaryota</taxon>
        <taxon>Metazoa</taxon>
        <taxon>Ecdysozoa</taxon>
        <taxon>Arthropoda</taxon>
        <taxon>Crustacea</taxon>
        <taxon>Multicrustacea</taxon>
        <taxon>Malacostraca</taxon>
        <taxon>Eumalacostraca</taxon>
        <taxon>Peracarida</taxon>
        <taxon>Isopoda</taxon>
        <taxon>Oniscidea</taxon>
        <taxon>Crinocheta</taxon>
        <taxon>Armadillidiidae</taxon>
        <taxon>Armadillidium</taxon>
    </lineage>
</organism>
<sequence>FRNIISPTMFGMDRFLQNRTHIQGEYSRIKENFINTMKRMYPSDEKENQNVHINRQDVKNMIYICENDKMQLNLLQKMMKRIFGPEDIALEYLKLLYHLKLPNEMRKVLDGKEFSKLFENTISYVIVMSLFYDYKLYNDVIDTYHRMISKNVMSIKSAKLQTILTMAACYHLDSSWSLQEATSIIKKQEEIHIRLDPKSLSFASALALKQNQSHLALELTSKTPWNSYMLKNLKILALVEVGRAEDALPILRGYSGGFSTYPSNEKNDNLIFSKTLISVKKALLHKGNNEALLEFTALRKELAKKSLITDKIIFNTLIEPMEENPQTNKNLARTMVQGSFERGRKRGKTQKVHKNRVGRTNLDLL</sequence>
<evidence type="ECO:0000256" key="1">
    <source>
        <dbReference type="SAM" id="MobiDB-lite"/>
    </source>
</evidence>
<comment type="caution">
    <text evidence="2">The sequence shown here is derived from an EMBL/GenBank/DDBJ whole genome shotgun (WGS) entry which is preliminary data.</text>
</comment>
<accession>A0A5N5SST6</accession>
<dbReference type="GO" id="GO:0050684">
    <property type="term" value="P:regulation of mRNA processing"/>
    <property type="evidence" value="ECO:0007669"/>
    <property type="project" value="InterPro"/>
</dbReference>
<keyword evidence="3" id="KW-1185">Reference proteome</keyword>
<feature type="non-terminal residue" evidence="2">
    <location>
        <position position="1"/>
    </location>
</feature>
<dbReference type="AlphaFoldDB" id="A0A5N5SST6"/>
<feature type="compositionally biased region" description="Basic residues" evidence="1">
    <location>
        <begin position="343"/>
        <end position="357"/>
    </location>
</feature>
<gene>
    <name evidence="2" type="ORF">Anas_08584</name>
</gene>
<dbReference type="GO" id="GO:0003723">
    <property type="term" value="F:RNA binding"/>
    <property type="evidence" value="ECO:0007669"/>
    <property type="project" value="TreeGrafter"/>
</dbReference>
<reference evidence="2 3" key="1">
    <citation type="journal article" date="2019" name="PLoS Biol.">
        <title>Sex chromosomes control vertical transmission of feminizing Wolbachia symbionts in an isopod.</title>
        <authorList>
            <person name="Becking T."/>
            <person name="Chebbi M.A."/>
            <person name="Giraud I."/>
            <person name="Moumen B."/>
            <person name="Laverre T."/>
            <person name="Caubet Y."/>
            <person name="Peccoud J."/>
            <person name="Gilbert C."/>
            <person name="Cordaux R."/>
        </authorList>
    </citation>
    <scope>NUCLEOTIDE SEQUENCE [LARGE SCALE GENOMIC DNA]</scope>
    <source>
        <strain evidence="2">ANa2</strain>
        <tissue evidence="2">Whole body excluding digestive tract and cuticle</tissue>
    </source>
</reference>
<dbReference type="InterPro" id="IPR034629">
    <property type="entry name" value="PTCD2"/>
</dbReference>
<dbReference type="EMBL" id="SEYY01020742">
    <property type="protein sequence ID" value="KAB7497067.1"/>
    <property type="molecule type" value="Genomic_DNA"/>
</dbReference>